<dbReference type="PROSITE" id="PS51934">
    <property type="entry name" value="LRAT"/>
    <property type="match status" value="1"/>
</dbReference>
<protein>
    <recommendedName>
        <fullName evidence="2">LRAT domain-containing protein</fullName>
    </recommendedName>
</protein>
<dbReference type="Gene3D" id="3.90.1720.10">
    <property type="entry name" value="endopeptidase domain like (from Nostoc punctiforme)"/>
    <property type="match status" value="1"/>
</dbReference>
<proteinExistence type="predicted"/>
<gene>
    <name evidence="3" type="ORF">CHS0354_029553</name>
</gene>
<feature type="region of interest" description="Disordered" evidence="1">
    <location>
        <begin position="41"/>
        <end position="62"/>
    </location>
</feature>
<sequence length="272" mass="30578">MSEGDPFMQGDSLGNDDYGAIDNIGQDQVQETIRDDNISTSQHSVADSDNRTGVHHSQSAEQDNVTEAKCHCFKREKRVRSLDDLNRGDHIVYPVKSPCCKLFFSHHAIFVSIVEQGVTKKAKLLHFYPSKKKPIESDIDLRCQQREVYKIVYENQLFTGAAVEERARKVIDSRRKYYSYCNNNCEHFCVEAVTGKSKSSQIRDCVEKSACICCGIPFRILRIILAFTSVIPDDISQIGDENNNTKSVIIGIELKYVYRGVKGVVAGSVNVA</sequence>
<evidence type="ECO:0000313" key="3">
    <source>
        <dbReference type="EMBL" id="KAK3579823.1"/>
    </source>
</evidence>
<reference evidence="3" key="3">
    <citation type="submission" date="2023-05" db="EMBL/GenBank/DDBJ databases">
        <authorList>
            <person name="Smith C.H."/>
        </authorList>
    </citation>
    <scope>NUCLEOTIDE SEQUENCE</scope>
    <source>
        <strain evidence="3">CHS0354</strain>
        <tissue evidence="3">Mantle</tissue>
    </source>
</reference>
<dbReference type="AlphaFoldDB" id="A0AAE0VIR9"/>
<organism evidence="3 4">
    <name type="scientific">Potamilus streckersoni</name>
    <dbReference type="NCBI Taxonomy" id="2493646"/>
    <lineage>
        <taxon>Eukaryota</taxon>
        <taxon>Metazoa</taxon>
        <taxon>Spiralia</taxon>
        <taxon>Lophotrochozoa</taxon>
        <taxon>Mollusca</taxon>
        <taxon>Bivalvia</taxon>
        <taxon>Autobranchia</taxon>
        <taxon>Heteroconchia</taxon>
        <taxon>Palaeoheterodonta</taxon>
        <taxon>Unionida</taxon>
        <taxon>Unionoidea</taxon>
        <taxon>Unionidae</taxon>
        <taxon>Ambleminae</taxon>
        <taxon>Lampsilini</taxon>
        <taxon>Potamilus</taxon>
    </lineage>
</organism>
<reference evidence="3" key="2">
    <citation type="journal article" date="2021" name="Genome Biol. Evol.">
        <title>Developing a high-quality reference genome for a parasitic bivalve with doubly uniparental inheritance (Bivalvia: Unionida).</title>
        <authorList>
            <person name="Smith C.H."/>
        </authorList>
    </citation>
    <scope>NUCLEOTIDE SEQUENCE</scope>
    <source>
        <strain evidence="3">CHS0354</strain>
        <tissue evidence="3">Mantle</tissue>
    </source>
</reference>
<feature type="region of interest" description="Disordered" evidence="1">
    <location>
        <begin position="1"/>
        <end position="21"/>
    </location>
</feature>
<evidence type="ECO:0000256" key="1">
    <source>
        <dbReference type="SAM" id="MobiDB-lite"/>
    </source>
</evidence>
<feature type="domain" description="LRAT" evidence="2">
    <location>
        <begin position="96"/>
        <end position="201"/>
    </location>
</feature>
<dbReference type="EMBL" id="JAEAOA010001769">
    <property type="protein sequence ID" value="KAK3579823.1"/>
    <property type="molecule type" value="Genomic_DNA"/>
</dbReference>
<name>A0AAE0VIR9_9BIVA</name>
<evidence type="ECO:0000259" key="2">
    <source>
        <dbReference type="PROSITE" id="PS51934"/>
    </source>
</evidence>
<accession>A0AAE0VIR9</accession>
<reference evidence="3" key="1">
    <citation type="journal article" date="2021" name="Genome Biol. Evol.">
        <title>A High-Quality Reference Genome for a Parasitic Bivalve with Doubly Uniparental Inheritance (Bivalvia: Unionida).</title>
        <authorList>
            <person name="Smith C.H."/>
        </authorList>
    </citation>
    <scope>NUCLEOTIDE SEQUENCE</scope>
    <source>
        <strain evidence="3">CHS0354</strain>
    </source>
</reference>
<keyword evidence="4" id="KW-1185">Reference proteome</keyword>
<dbReference type="InterPro" id="IPR007053">
    <property type="entry name" value="LRAT_dom"/>
</dbReference>
<dbReference type="Proteomes" id="UP001195483">
    <property type="component" value="Unassembled WGS sequence"/>
</dbReference>
<comment type="caution">
    <text evidence="3">The sequence shown here is derived from an EMBL/GenBank/DDBJ whole genome shotgun (WGS) entry which is preliminary data.</text>
</comment>
<evidence type="ECO:0000313" key="4">
    <source>
        <dbReference type="Proteomes" id="UP001195483"/>
    </source>
</evidence>